<dbReference type="Pfam" id="PF05175">
    <property type="entry name" value="MTS"/>
    <property type="match status" value="1"/>
</dbReference>
<dbReference type="SUPFAM" id="SSF53335">
    <property type="entry name" value="S-adenosyl-L-methionine-dependent methyltransferases"/>
    <property type="match status" value="1"/>
</dbReference>
<evidence type="ECO:0000259" key="1">
    <source>
        <dbReference type="Pfam" id="PF05175"/>
    </source>
</evidence>
<dbReference type="GO" id="GO:0008170">
    <property type="term" value="F:N-methyltransferase activity"/>
    <property type="evidence" value="ECO:0007669"/>
    <property type="project" value="UniProtKB-ARBA"/>
</dbReference>
<dbReference type="eggNOG" id="COG4123">
    <property type="taxonomic scope" value="Bacteria"/>
</dbReference>
<dbReference type="PANTHER" id="PTHR47739">
    <property type="entry name" value="TRNA1(VAL) (ADENINE(37)-N6)-METHYLTRANSFERASE"/>
    <property type="match status" value="1"/>
</dbReference>
<keyword evidence="3" id="KW-1185">Reference proteome</keyword>
<dbReference type="InterPro" id="IPR002052">
    <property type="entry name" value="DNA_methylase_N6_adenine_CS"/>
</dbReference>
<dbReference type="PROSITE" id="PS00092">
    <property type="entry name" value="N6_MTASE"/>
    <property type="match status" value="1"/>
</dbReference>
<proteinExistence type="predicted"/>
<dbReference type="InterPro" id="IPR029063">
    <property type="entry name" value="SAM-dependent_MTases_sf"/>
</dbReference>
<sequence>MLNVVFGGEKMVQLYANERIDQLYADDIKIIQSKEVFSFSLDAVLLANFPRIPKKGRIVDLCAGNGAVGLFISRKTNAEIIQIELQERLADMAQRSIQLNDLANQMKIYTADLKDSLAFVAPDSVDLLVCNPPYFPHQPQSVKNPNPYLAIARHEIHTNLEEIVAMSSKLLKTNGRLALVHRPDRFLTILDAMRRQRLVPKHVQFVYPKNGKDANILLIEAIKDGKEEGFKVNPPLFTYDEDQAYTPEIRQMLYGN</sequence>
<dbReference type="GO" id="GO:0008757">
    <property type="term" value="F:S-adenosylmethionine-dependent methyltransferase activity"/>
    <property type="evidence" value="ECO:0007669"/>
    <property type="project" value="UniProtKB-ARBA"/>
</dbReference>
<dbReference type="InterPro" id="IPR050210">
    <property type="entry name" value="tRNA_Adenine-N(6)_MTase"/>
</dbReference>
<comment type="caution">
    <text evidence="2">The sequence shown here is derived from an EMBL/GenBank/DDBJ whole genome shotgun (WGS) entry which is preliminary data.</text>
</comment>
<dbReference type="STRING" id="888064.HMPREF9088_0196"/>
<dbReference type="HOGENOM" id="CLU_061983_3_0_9"/>
<name>E6LCV6_ENTI1</name>
<organism evidence="2 3">
    <name type="scientific">Enterococcus italicus (strain DSM 15952 / CCUG 50447 / LMG 22039 / TP 1.5)</name>
    <dbReference type="NCBI Taxonomy" id="888064"/>
    <lineage>
        <taxon>Bacteria</taxon>
        <taxon>Bacillati</taxon>
        <taxon>Bacillota</taxon>
        <taxon>Bacilli</taxon>
        <taxon>Lactobacillales</taxon>
        <taxon>Enterococcaceae</taxon>
        <taxon>Enterococcus</taxon>
    </lineage>
</organism>
<protein>
    <submittedName>
        <fullName evidence="2">Methyltransferase small domain protein</fullName>
        <ecNumber evidence="2">2.1.1.-</ecNumber>
    </submittedName>
</protein>
<dbReference type="Proteomes" id="UP000010296">
    <property type="component" value="Unassembled WGS sequence"/>
</dbReference>
<dbReference type="Gene3D" id="3.40.50.150">
    <property type="entry name" value="Vaccinia Virus protein VP39"/>
    <property type="match status" value="1"/>
</dbReference>
<accession>E6LCV6</accession>
<dbReference type="InterPro" id="IPR007848">
    <property type="entry name" value="Small_mtfrase_dom"/>
</dbReference>
<keyword evidence="2" id="KW-0489">Methyltransferase</keyword>
<dbReference type="GO" id="GO:0032259">
    <property type="term" value="P:methylation"/>
    <property type="evidence" value="ECO:0007669"/>
    <property type="project" value="UniProtKB-KW"/>
</dbReference>
<dbReference type="GO" id="GO:0003676">
    <property type="term" value="F:nucleic acid binding"/>
    <property type="evidence" value="ECO:0007669"/>
    <property type="project" value="InterPro"/>
</dbReference>
<keyword evidence="2" id="KW-0808">Transferase</keyword>
<dbReference type="EMBL" id="AEPV01000004">
    <property type="protein sequence ID" value="EFU74966.1"/>
    <property type="molecule type" value="Genomic_DNA"/>
</dbReference>
<dbReference type="EC" id="2.1.1.-" evidence="2"/>
<dbReference type="PANTHER" id="PTHR47739:SF1">
    <property type="entry name" value="TRNA1(VAL) (ADENINE(37)-N6)-METHYLTRANSFERASE"/>
    <property type="match status" value="1"/>
</dbReference>
<dbReference type="AlphaFoldDB" id="E6LCV6"/>
<feature type="domain" description="Methyltransferase small" evidence="1">
    <location>
        <begin position="32"/>
        <end position="182"/>
    </location>
</feature>
<gene>
    <name evidence="2" type="ORF">HMPREF9088_0196</name>
</gene>
<evidence type="ECO:0000313" key="2">
    <source>
        <dbReference type="EMBL" id="EFU74966.1"/>
    </source>
</evidence>
<dbReference type="CDD" id="cd02440">
    <property type="entry name" value="AdoMet_MTases"/>
    <property type="match status" value="1"/>
</dbReference>
<evidence type="ECO:0000313" key="3">
    <source>
        <dbReference type="Proteomes" id="UP000010296"/>
    </source>
</evidence>
<reference evidence="2 3" key="1">
    <citation type="submission" date="2010-12" db="EMBL/GenBank/DDBJ databases">
        <authorList>
            <person name="Muzny D."/>
            <person name="Qin X."/>
            <person name="Deng J."/>
            <person name="Jiang H."/>
            <person name="Liu Y."/>
            <person name="Qu J."/>
            <person name="Song X.-Z."/>
            <person name="Zhang L."/>
            <person name="Thornton R."/>
            <person name="Coyle M."/>
            <person name="Francisco L."/>
            <person name="Jackson L."/>
            <person name="Javaid M."/>
            <person name="Korchina V."/>
            <person name="Kovar C."/>
            <person name="Mata R."/>
            <person name="Mathew T."/>
            <person name="Ngo R."/>
            <person name="Nguyen L."/>
            <person name="Nguyen N."/>
            <person name="Okwuonu G."/>
            <person name="Ongeri F."/>
            <person name="Pham C."/>
            <person name="Simmons D."/>
            <person name="Wilczek-Boney K."/>
            <person name="Hale W."/>
            <person name="Jakkamsetti A."/>
            <person name="Pham P."/>
            <person name="Ruth R."/>
            <person name="San Lucas F."/>
            <person name="Warren J."/>
            <person name="Zhang J."/>
            <person name="Zhao Z."/>
            <person name="Zhou C."/>
            <person name="Zhu D."/>
            <person name="Lee S."/>
            <person name="Bess C."/>
            <person name="Blankenburg K."/>
            <person name="Forbes L."/>
            <person name="Fu Q."/>
            <person name="Gubbala S."/>
            <person name="Hirani K."/>
            <person name="Jayaseelan J.C."/>
            <person name="Lara F."/>
            <person name="Munidasa M."/>
            <person name="Palculict T."/>
            <person name="Patil S."/>
            <person name="Pu L.-L."/>
            <person name="Saada N."/>
            <person name="Tang L."/>
            <person name="Weissenberger G."/>
            <person name="Zhu Y."/>
            <person name="Hemphill L."/>
            <person name="Shang Y."/>
            <person name="Youmans B."/>
            <person name="Ayvaz T."/>
            <person name="Ross M."/>
            <person name="Santibanez J."/>
            <person name="Aqrawi P."/>
            <person name="Gross S."/>
            <person name="Joshi V."/>
            <person name="Fowler G."/>
            <person name="Nazareth L."/>
            <person name="Reid J."/>
            <person name="Worley K."/>
            <person name="Petrosino J."/>
            <person name="Highlander S."/>
            <person name="Gibbs R."/>
        </authorList>
    </citation>
    <scope>NUCLEOTIDE SEQUENCE [LARGE SCALE GENOMIC DNA]</scope>
    <source>
        <strain evidence="3">DSM 15952 / CCUG 50447 / LMG 22039 / TP 1.5</strain>
    </source>
</reference>